<comment type="similarity">
    <text evidence="2">Belongs to the amino acid/polyamine transporter 2 family.</text>
</comment>
<feature type="transmembrane region" description="Helical" evidence="7">
    <location>
        <begin position="72"/>
        <end position="92"/>
    </location>
</feature>
<evidence type="ECO:0000256" key="4">
    <source>
        <dbReference type="ARBA" id="ARBA00022989"/>
    </source>
</evidence>
<dbReference type="EMBL" id="JAGMUV010000003">
    <property type="protein sequence ID" value="KAH7165198.1"/>
    <property type="molecule type" value="Genomic_DNA"/>
</dbReference>
<feature type="transmembrane region" description="Helical" evidence="7">
    <location>
        <begin position="46"/>
        <end position="66"/>
    </location>
</feature>
<comment type="subcellular location">
    <subcellularLocation>
        <location evidence="1">Membrane</location>
        <topology evidence="1">Multi-pass membrane protein</topology>
    </subcellularLocation>
</comment>
<feature type="region of interest" description="Disordered" evidence="6">
    <location>
        <begin position="1"/>
        <end position="31"/>
    </location>
</feature>
<evidence type="ECO:0000256" key="6">
    <source>
        <dbReference type="SAM" id="MobiDB-lite"/>
    </source>
</evidence>
<evidence type="ECO:0000256" key="5">
    <source>
        <dbReference type="ARBA" id="ARBA00023136"/>
    </source>
</evidence>
<feature type="domain" description="Amino acid transporter transmembrane" evidence="8">
    <location>
        <begin position="40"/>
        <end position="433"/>
    </location>
</feature>
<evidence type="ECO:0000313" key="9">
    <source>
        <dbReference type="EMBL" id="KAH7165198.1"/>
    </source>
</evidence>
<dbReference type="Proteomes" id="UP000738349">
    <property type="component" value="Unassembled WGS sequence"/>
</dbReference>
<dbReference type="PANTHER" id="PTHR22950">
    <property type="entry name" value="AMINO ACID TRANSPORTER"/>
    <property type="match status" value="1"/>
</dbReference>
<accession>A0A9P9FMC3</accession>
<sequence length="456" mass="49612">MSKPHKPESGDMVKRMSTELEGQSREIRQKTTEGDAHFHRLGWKRLTVVLIVEAIALGCLSLPAAFATLGMFAGVFLTVTIGLIAIYTSYIIGQVKIKMPEISHYADVGRAMGAKIGFPRTCYEIMGAMFCLQLIFLTGSHCLTGTIAFLNITDNSTCSLVFGGVSGVILLLLAVPPSFTEVAILGYIDFASIVTAVGITMITTGIHSQNKPSDWSAWPKEGTGLADAFIVITNIVFAYSFAICQFSFMDEMHTPTDYVKSIWTLGLLEIVMYTLTGAVVYSFVGQDVASPALLSNGSLIAKISFGVALPVIYISGSIGTTVAARYIHGRIFRDTVAFYVNTTKGWVTWLTTVIILTVIGWVIAESIPFFSDLLSIISALFISGFSFYFPGLMWFLFLQEGPWYRRENILMALGSGFAVLFGLIVLVGGLYASVHDIIRRFDDGRIGGVFTCAPLG</sequence>
<feature type="transmembrane region" description="Helical" evidence="7">
    <location>
        <begin position="187"/>
        <end position="208"/>
    </location>
</feature>
<evidence type="ECO:0000259" key="8">
    <source>
        <dbReference type="Pfam" id="PF01490"/>
    </source>
</evidence>
<name>A0A9P9FMC3_9HYPO</name>
<evidence type="ECO:0000256" key="1">
    <source>
        <dbReference type="ARBA" id="ARBA00004141"/>
    </source>
</evidence>
<keyword evidence="3 7" id="KW-0812">Transmembrane</keyword>
<feature type="transmembrane region" description="Helical" evidence="7">
    <location>
        <begin position="156"/>
        <end position="175"/>
    </location>
</feature>
<comment type="caution">
    <text evidence="9">The sequence shown here is derived from an EMBL/GenBank/DDBJ whole genome shotgun (WGS) entry which is preliminary data.</text>
</comment>
<dbReference type="AlphaFoldDB" id="A0A9P9FMC3"/>
<evidence type="ECO:0000256" key="3">
    <source>
        <dbReference type="ARBA" id="ARBA00022692"/>
    </source>
</evidence>
<protein>
    <submittedName>
        <fullName evidence="9">Transmembrane amino acid transporter protein-domain-containing protein</fullName>
    </submittedName>
</protein>
<dbReference type="PANTHER" id="PTHR22950:SF8">
    <property type="entry name" value="AMINO ACID TRANSPORTER (EUROFUNG)"/>
    <property type="match status" value="1"/>
</dbReference>
<keyword evidence="5 7" id="KW-0472">Membrane</keyword>
<feature type="transmembrane region" description="Helical" evidence="7">
    <location>
        <begin position="409"/>
        <end position="432"/>
    </location>
</feature>
<feature type="transmembrane region" description="Helical" evidence="7">
    <location>
        <begin position="303"/>
        <end position="324"/>
    </location>
</feature>
<dbReference type="Pfam" id="PF01490">
    <property type="entry name" value="Aa_trans"/>
    <property type="match status" value="1"/>
</dbReference>
<evidence type="ECO:0000256" key="7">
    <source>
        <dbReference type="SAM" id="Phobius"/>
    </source>
</evidence>
<feature type="transmembrane region" description="Helical" evidence="7">
    <location>
        <begin position="376"/>
        <end position="397"/>
    </location>
</feature>
<keyword evidence="10" id="KW-1185">Reference proteome</keyword>
<organism evidence="9 10">
    <name type="scientific">Dactylonectria macrodidyma</name>
    <dbReference type="NCBI Taxonomy" id="307937"/>
    <lineage>
        <taxon>Eukaryota</taxon>
        <taxon>Fungi</taxon>
        <taxon>Dikarya</taxon>
        <taxon>Ascomycota</taxon>
        <taxon>Pezizomycotina</taxon>
        <taxon>Sordariomycetes</taxon>
        <taxon>Hypocreomycetidae</taxon>
        <taxon>Hypocreales</taxon>
        <taxon>Nectriaceae</taxon>
        <taxon>Dactylonectria</taxon>
    </lineage>
</organism>
<dbReference type="GO" id="GO:0016020">
    <property type="term" value="C:membrane"/>
    <property type="evidence" value="ECO:0007669"/>
    <property type="project" value="UniProtKB-SubCell"/>
</dbReference>
<feature type="transmembrane region" description="Helical" evidence="7">
    <location>
        <begin position="345"/>
        <end position="364"/>
    </location>
</feature>
<dbReference type="GO" id="GO:0015179">
    <property type="term" value="F:L-amino acid transmembrane transporter activity"/>
    <property type="evidence" value="ECO:0007669"/>
    <property type="project" value="TreeGrafter"/>
</dbReference>
<keyword evidence="4 7" id="KW-1133">Transmembrane helix</keyword>
<gene>
    <name evidence="9" type="ORF">EDB81DRAFT_639383</name>
</gene>
<dbReference type="OrthoDB" id="655540at2759"/>
<dbReference type="InterPro" id="IPR013057">
    <property type="entry name" value="AA_transpt_TM"/>
</dbReference>
<reference evidence="9" key="1">
    <citation type="journal article" date="2021" name="Nat. Commun.">
        <title>Genetic determinants of endophytism in the Arabidopsis root mycobiome.</title>
        <authorList>
            <person name="Mesny F."/>
            <person name="Miyauchi S."/>
            <person name="Thiergart T."/>
            <person name="Pickel B."/>
            <person name="Atanasova L."/>
            <person name="Karlsson M."/>
            <person name="Huettel B."/>
            <person name="Barry K.W."/>
            <person name="Haridas S."/>
            <person name="Chen C."/>
            <person name="Bauer D."/>
            <person name="Andreopoulos W."/>
            <person name="Pangilinan J."/>
            <person name="LaButti K."/>
            <person name="Riley R."/>
            <person name="Lipzen A."/>
            <person name="Clum A."/>
            <person name="Drula E."/>
            <person name="Henrissat B."/>
            <person name="Kohler A."/>
            <person name="Grigoriev I.V."/>
            <person name="Martin F.M."/>
            <person name="Hacquard S."/>
        </authorList>
    </citation>
    <scope>NUCLEOTIDE SEQUENCE</scope>
    <source>
        <strain evidence="9">MPI-CAGE-AT-0147</strain>
    </source>
</reference>
<feature type="transmembrane region" description="Helical" evidence="7">
    <location>
        <begin position="125"/>
        <end position="150"/>
    </location>
</feature>
<evidence type="ECO:0000256" key="2">
    <source>
        <dbReference type="ARBA" id="ARBA00008066"/>
    </source>
</evidence>
<feature type="transmembrane region" description="Helical" evidence="7">
    <location>
        <begin position="228"/>
        <end position="249"/>
    </location>
</feature>
<feature type="transmembrane region" description="Helical" evidence="7">
    <location>
        <begin position="261"/>
        <end position="283"/>
    </location>
</feature>
<proteinExistence type="inferred from homology"/>
<evidence type="ECO:0000313" key="10">
    <source>
        <dbReference type="Proteomes" id="UP000738349"/>
    </source>
</evidence>